<name>A0A542DWS8_9MICO</name>
<evidence type="ECO:0000313" key="4">
    <source>
        <dbReference type="Proteomes" id="UP000317893"/>
    </source>
</evidence>
<evidence type="ECO:0000313" key="3">
    <source>
        <dbReference type="EMBL" id="TQJ07525.1"/>
    </source>
</evidence>
<dbReference type="Proteomes" id="UP000317893">
    <property type="component" value="Unassembled WGS sequence"/>
</dbReference>
<keyword evidence="4" id="KW-1185">Reference proteome</keyword>
<protein>
    <submittedName>
        <fullName evidence="3">Uncharacterized protein</fullName>
    </submittedName>
</protein>
<feature type="chain" id="PRO_5038415317" evidence="2">
    <location>
        <begin position="31"/>
        <end position="230"/>
    </location>
</feature>
<gene>
    <name evidence="3" type="ORF">FB458_0588</name>
</gene>
<proteinExistence type="predicted"/>
<evidence type="ECO:0000256" key="2">
    <source>
        <dbReference type="SAM" id="SignalP"/>
    </source>
</evidence>
<dbReference type="AlphaFoldDB" id="A0A542DWS8"/>
<organism evidence="3 4">
    <name type="scientific">Lapillicoccus jejuensis</name>
    <dbReference type="NCBI Taxonomy" id="402171"/>
    <lineage>
        <taxon>Bacteria</taxon>
        <taxon>Bacillati</taxon>
        <taxon>Actinomycetota</taxon>
        <taxon>Actinomycetes</taxon>
        <taxon>Micrococcales</taxon>
        <taxon>Intrasporangiaceae</taxon>
        <taxon>Lapillicoccus</taxon>
    </lineage>
</organism>
<sequence>MSNPPHRVLRPAVRRVVPVLAGLATLVGMAACAEPAPVVTSGGTVAPSGAATPGGTSSSTSASPSSSATTKAAAWPTAPITVSATITDSALGHKITADKVLRGIPWPAGYDATSQAYELVAVEMTWTPSTTYTAPLRKQDFSIRTGAQFPSRPITLVDAAMAAHGLKVLPDQVASGSSATGWVVFKVEPKGAGNLSLVFTRPKAAVSGSNQVFDAQAFGAVLVGSPVPTS</sequence>
<feature type="signal peptide" evidence="2">
    <location>
        <begin position="1"/>
        <end position="30"/>
    </location>
</feature>
<evidence type="ECO:0000256" key="1">
    <source>
        <dbReference type="SAM" id="MobiDB-lite"/>
    </source>
</evidence>
<dbReference type="RefSeq" id="WP_141846621.1">
    <property type="nucleotide sequence ID" value="NZ_BAAAPR010000006.1"/>
</dbReference>
<reference evidence="3 4" key="1">
    <citation type="submission" date="2019-06" db="EMBL/GenBank/DDBJ databases">
        <title>Sequencing the genomes of 1000 actinobacteria strains.</title>
        <authorList>
            <person name="Klenk H.-P."/>
        </authorList>
    </citation>
    <scope>NUCLEOTIDE SEQUENCE [LARGE SCALE GENOMIC DNA]</scope>
    <source>
        <strain evidence="3 4">DSM 18607</strain>
    </source>
</reference>
<dbReference type="EMBL" id="VFMN01000001">
    <property type="protein sequence ID" value="TQJ07525.1"/>
    <property type="molecule type" value="Genomic_DNA"/>
</dbReference>
<dbReference type="PROSITE" id="PS51257">
    <property type="entry name" value="PROKAR_LIPOPROTEIN"/>
    <property type="match status" value="1"/>
</dbReference>
<feature type="region of interest" description="Disordered" evidence="1">
    <location>
        <begin position="49"/>
        <end position="74"/>
    </location>
</feature>
<keyword evidence="2" id="KW-0732">Signal</keyword>
<comment type="caution">
    <text evidence="3">The sequence shown here is derived from an EMBL/GenBank/DDBJ whole genome shotgun (WGS) entry which is preliminary data.</text>
</comment>
<dbReference type="OrthoDB" id="5014562at2"/>
<accession>A0A542DWS8</accession>